<comment type="caution">
    <text evidence="4">The sequence shown here is derived from an EMBL/GenBank/DDBJ whole genome shotgun (WGS) entry which is preliminary data.</text>
</comment>
<evidence type="ECO:0000259" key="2">
    <source>
        <dbReference type="Pfam" id="PF03354"/>
    </source>
</evidence>
<gene>
    <name evidence="4" type="ORF">GIY56_00665</name>
</gene>
<proteinExistence type="predicted"/>
<dbReference type="Pfam" id="PF03354">
    <property type="entry name" value="TerL_ATPase"/>
    <property type="match status" value="1"/>
</dbReference>
<organism evidence="4 5">
    <name type="scientific">Paracoccus lichenicola</name>
    <dbReference type="NCBI Taxonomy" id="2665644"/>
    <lineage>
        <taxon>Bacteria</taxon>
        <taxon>Pseudomonadati</taxon>
        <taxon>Pseudomonadota</taxon>
        <taxon>Alphaproteobacteria</taxon>
        <taxon>Rhodobacterales</taxon>
        <taxon>Paracoccaceae</taxon>
        <taxon>Paracoccus</taxon>
    </lineage>
</organism>
<dbReference type="Pfam" id="PF20441">
    <property type="entry name" value="TerL_nuclease"/>
    <property type="match status" value="1"/>
</dbReference>
<reference evidence="4 5" key="1">
    <citation type="submission" date="2019-11" db="EMBL/GenBank/DDBJ databases">
        <authorList>
            <person name="Lang L."/>
        </authorList>
    </citation>
    <scope>NUCLEOTIDE SEQUENCE [LARGE SCALE GENOMIC DNA]</scope>
    <source>
        <strain evidence="4 5">YIM 132242</strain>
    </source>
</reference>
<evidence type="ECO:0000313" key="4">
    <source>
        <dbReference type="EMBL" id="MTD98795.1"/>
    </source>
</evidence>
<dbReference type="AlphaFoldDB" id="A0A6L6HI23"/>
<dbReference type="Gene3D" id="3.40.50.300">
    <property type="entry name" value="P-loop containing nucleotide triphosphate hydrolases"/>
    <property type="match status" value="1"/>
</dbReference>
<dbReference type="GO" id="GO:0004519">
    <property type="term" value="F:endonuclease activity"/>
    <property type="evidence" value="ECO:0007669"/>
    <property type="project" value="InterPro"/>
</dbReference>
<feature type="domain" description="Terminase large subunit-like ATPase" evidence="2">
    <location>
        <begin position="61"/>
        <end position="239"/>
    </location>
</feature>
<feature type="domain" description="Terminase large subunit-like endonuclease" evidence="3">
    <location>
        <begin position="256"/>
        <end position="529"/>
    </location>
</feature>
<dbReference type="InterPro" id="IPR027417">
    <property type="entry name" value="P-loop_NTPase"/>
</dbReference>
<feature type="region of interest" description="Disordered" evidence="1">
    <location>
        <begin position="530"/>
        <end position="549"/>
    </location>
</feature>
<name>A0A6L6HI23_9RHOB</name>
<evidence type="ECO:0000259" key="3">
    <source>
        <dbReference type="Pfam" id="PF20441"/>
    </source>
</evidence>
<accession>A0A6L6HI23</accession>
<evidence type="ECO:0000256" key="1">
    <source>
        <dbReference type="SAM" id="MobiDB-lite"/>
    </source>
</evidence>
<dbReference type="PANTHER" id="PTHR41287">
    <property type="match status" value="1"/>
</dbReference>
<dbReference type="Proteomes" id="UP000481417">
    <property type="component" value="Unassembled WGS sequence"/>
</dbReference>
<dbReference type="InterPro" id="IPR046462">
    <property type="entry name" value="TerL_nuclease"/>
</dbReference>
<protein>
    <submittedName>
        <fullName evidence="4">Terminase large subunit</fullName>
    </submittedName>
</protein>
<dbReference type="InterPro" id="IPR005021">
    <property type="entry name" value="Terminase_largesu-like"/>
</dbReference>
<dbReference type="InterPro" id="IPR046461">
    <property type="entry name" value="TerL_ATPase"/>
</dbReference>
<keyword evidence="5" id="KW-1185">Reference proteome</keyword>
<sequence>MMASTFPAWISDGSAIPDPLGHGQRAVTFLRRLRHPNAANTNAPPVVANTNSHPRAFQLYDWQERIVRRIYGPRNLDGSRTVKTVFLMLPRGNRKTSLAAALSLLHLFGPEARPAGQVIFAACDREQASIGFREAANIIREDHRLLRAVTIRDAFNSKKQITFPAKGSTLTALASDGGAAHGLTPAFTLIDEVHAWKGRDLWEAIKSGQAKTDDTLMVICTTAGRGAEGLAADLFDYARRVAMGEIVNPEFLPVLFMAEPDDDWQDVATWHKANPGLAYGFPSMSGLRALAKEAEGNPAELASFKQFNLNVWQANSRDPLFDLGTYDARCLDDDDADLEALPAYIGCDMSVSGDLTAVAIAFRHDDGQITLRSRVFVPGEDLRARGDRDGAPYERWRDDNLITVCPGPIIDHGTVEDHIRDLCGTFDVQEIAFDPHLARVTMQHLHDDGLPVFAFPQRPLTMGVAAGDMERIVTGRLIRHDGDPVQRHHFENVVTSRNPTSGLVRMHKARTASRIDAAVASAMAVSRATTAHNQKSRYDSPEVSGLFVI</sequence>
<dbReference type="EMBL" id="WMBT01000001">
    <property type="protein sequence ID" value="MTD98795.1"/>
    <property type="molecule type" value="Genomic_DNA"/>
</dbReference>
<evidence type="ECO:0000313" key="5">
    <source>
        <dbReference type="Proteomes" id="UP000481417"/>
    </source>
</evidence>
<dbReference type="PANTHER" id="PTHR41287:SF1">
    <property type="entry name" value="PROTEIN YMFN"/>
    <property type="match status" value="1"/>
</dbReference>